<evidence type="ECO:0000256" key="4">
    <source>
        <dbReference type="ARBA" id="ARBA00022777"/>
    </source>
</evidence>
<dbReference type="GO" id="GO:0000155">
    <property type="term" value="F:phosphorelay sensor kinase activity"/>
    <property type="evidence" value="ECO:0007669"/>
    <property type="project" value="InterPro"/>
</dbReference>
<dbReference type="InterPro" id="IPR036097">
    <property type="entry name" value="HisK_dim/P_sf"/>
</dbReference>
<dbReference type="EMBL" id="JYON01000035">
    <property type="protein sequence ID" value="KJH69721.1"/>
    <property type="molecule type" value="Genomic_DNA"/>
</dbReference>
<keyword evidence="4" id="KW-0418">Kinase</keyword>
<evidence type="ECO:0000256" key="1">
    <source>
        <dbReference type="ARBA" id="ARBA00000085"/>
    </source>
</evidence>
<evidence type="ECO:0000256" key="3">
    <source>
        <dbReference type="ARBA" id="ARBA00022553"/>
    </source>
</evidence>
<evidence type="ECO:0000256" key="2">
    <source>
        <dbReference type="ARBA" id="ARBA00012438"/>
    </source>
</evidence>
<comment type="caution">
    <text evidence="7">The sequence shown here is derived from an EMBL/GenBank/DDBJ whole genome shotgun (WGS) entry which is preliminary data.</text>
</comment>
<name>A0A0D8ZRA7_9CYAN</name>
<keyword evidence="5" id="KW-0902">Two-component regulatory system</keyword>
<dbReference type="RefSeq" id="WP_045056888.1">
    <property type="nucleotide sequence ID" value="NZ_CAWMDP010000034.1"/>
</dbReference>
<dbReference type="AlphaFoldDB" id="A0A0D8ZRA7"/>
<keyword evidence="4" id="KW-0808">Transferase</keyword>
<dbReference type="PANTHER" id="PTHR43547:SF2">
    <property type="entry name" value="HYBRID SIGNAL TRANSDUCTION HISTIDINE KINASE C"/>
    <property type="match status" value="1"/>
</dbReference>
<dbReference type="EC" id="2.7.13.3" evidence="2"/>
<dbReference type="SUPFAM" id="SSF47384">
    <property type="entry name" value="Homodimeric domain of signal transducing histidine kinase"/>
    <property type="match status" value="1"/>
</dbReference>
<dbReference type="InterPro" id="IPR004358">
    <property type="entry name" value="Sig_transdc_His_kin-like_C"/>
</dbReference>
<dbReference type="InterPro" id="IPR036890">
    <property type="entry name" value="HATPase_C_sf"/>
</dbReference>
<dbReference type="Pfam" id="PF02518">
    <property type="entry name" value="HATPase_c"/>
    <property type="match status" value="1"/>
</dbReference>
<dbReference type="Gene3D" id="3.30.565.10">
    <property type="entry name" value="Histidine kinase-like ATPase, C-terminal domain"/>
    <property type="match status" value="1"/>
</dbReference>
<evidence type="ECO:0000313" key="8">
    <source>
        <dbReference type="Proteomes" id="UP000032452"/>
    </source>
</evidence>
<sequence length="376" mass="42480">MMQSIEANLFAALDIAVMEYTSDCCFRMVGALPDWLIEFYPEAAANQNNLLPGEKFPFLDNFIIDAEEFWHSSQTQPLKSNMWTETDPSGNEYHFEASAFRLNNTKLLLISLVEDAYQEKQFLLQKCRESNLNYDKLVKESQKKEILIHCIVHDLAGQLTAIKCCFDLLSFQNLTPKGIEYLDMGKKQAIKQEMLIRDILNAFSAEVESLEAFTLDPEQAPDALACASEVVETLLPTFTASQMDLRLDPNINLELDWKVVGEKSRLDRVLTNLVENAYRHSPVNSTVTIDLQHEGDFTLISVNDEGPGVPPAMSKNLFKKFSQGRNKVGKAGLGLYFCRITVERWGGRIGYSPRAGGGSQFWFRLPQPGLETQTRS</sequence>
<organism evidence="7 8">
    <name type="scientific">Aliterella atlantica CENA595</name>
    <dbReference type="NCBI Taxonomy" id="1618023"/>
    <lineage>
        <taxon>Bacteria</taxon>
        <taxon>Bacillati</taxon>
        <taxon>Cyanobacteriota</taxon>
        <taxon>Cyanophyceae</taxon>
        <taxon>Chroococcidiopsidales</taxon>
        <taxon>Aliterellaceae</taxon>
        <taxon>Aliterella</taxon>
    </lineage>
</organism>
<dbReference type="STRING" id="1618023.UH38_22185"/>
<dbReference type="Proteomes" id="UP000032452">
    <property type="component" value="Unassembled WGS sequence"/>
</dbReference>
<comment type="catalytic activity">
    <reaction evidence="1">
        <text>ATP + protein L-histidine = ADP + protein N-phospho-L-histidine.</text>
        <dbReference type="EC" id="2.7.13.3"/>
    </reaction>
</comment>
<dbReference type="PROSITE" id="PS50109">
    <property type="entry name" value="HIS_KIN"/>
    <property type="match status" value="1"/>
</dbReference>
<gene>
    <name evidence="7" type="ORF">UH38_22185</name>
</gene>
<dbReference type="OrthoDB" id="506182at2"/>
<dbReference type="SUPFAM" id="SSF55874">
    <property type="entry name" value="ATPase domain of HSP90 chaperone/DNA topoisomerase II/histidine kinase"/>
    <property type="match status" value="1"/>
</dbReference>
<keyword evidence="8" id="KW-1185">Reference proteome</keyword>
<evidence type="ECO:0000256" key="5">
    <source>
        <dbReference type="ARBA" id="ARBA00023012"/>
    </source>
</evidence>
<dbReference type="PRINTS" id="PR00344">
    <property type="entry name" value="BCTRLSENSOR"/>
</dbReference>
<reference evidence="7 8" key="1">
    <citation type="submission" date="2015-02" db="EMBL/GenBank/DDBJ databases">
        <title>Draft genome of a novel marine cyanobacterium (Chroococcales) isolated from South Atlantic Ocean.</title>
        <authorList>
            <person name="Rigonato J."/>
            <person name="Alvarenga D.O."/>
            <person name="Branco L.H."/>
            <person name="Varani A.M."/>
            <person name="Brandini F.P."/>
            <person name="Fiore M.F."/>
        </authorList>
    </citation>
    <scope>NUCLEOTIDE SEQUENCE [LARGE SCALE GENOMIC DNA]</scope>
    <source>
        <strain evidence="7 8">CENA595</strain>
    </source>
</reference>
<evidence type="ECO:0000259" key="6">
    <source>
        <dbReference type="PROSITE" id="PS50109"/>
    </source>
</evidence>
<dbReference type="Gene3D" id="1.10.287.130">
    <property type="match status" value="1"/>
</dbReference>
<feature type="domain" description="Histidine kinase" evidence="6">
    <location>
        <begin position="150"/>
        <end position="369"/>
    </location>
</feature>
<dbReference type="SMART" id="SM00387">
    <property type="entry name" value="HATPase_c"/>
    <property type="match status" value="1"/>
</dbReference>
<protein>
    <recommendedName>
        <fullName evidence="2">histidine kinase</fullName>
        <ecNumber evidence="2">2.7.13.3</ecNumber>
    </recommendedName>
</protein>
<keyword evidence="3" id="KW-0597">Phosphoprotein</keyword>
<dbReference type="InterPro" id="IPR003594">
    <property type="entry name" value="HATPase_dom"/>
</dbReference>
<dbReference type="InterPro" id="IPR005467">
    <property type="entry name" value="His_kinase_dom"/>
</dbReference>
<proteinExistence type="predicted"/>
<accession>A0A0D8ZRA7</accession>
<dbReference type="PANTHER" id="PTHR43547">
    <property type="entry name" value="TWO-COMPONENT HISTIDINE KINASE"/>
    <property type="match status" value="1"/>
</dbReference>
<dbReference type="PATRIC" id="fig|1618023.3.peg.2950"/>
<evidence type="ECO:0000313" key="7">
    <source>
        <dbReference type="EMBL" id="KJH69721.1"/>
    </source>
</evidence>